<dbReference type="OrthoDB" id="9794684at2"/>
<comment type="similarity">
    <text evidence="2">Belongs to the binding-protein-dependent transport system permease family. MalFG subfamily.</text>
</comment>
<keyword evidence="4" id="KW-1003">Cell membrane</keyword>
<gene>
    <name evidence="11" type="ORF">BEN51_10605</name>
</gene>
<evidence type="ECO:0000259" key="10">
    <source>
        <dbReference type="PROSITE" id="PS50928"/>
    </source>
</evidence>
<keyword evidence="3 9" id="KW-0813">Transport</keyword>
<dbReference type="RefSeq" id="WP_119866051.1">
    <property type="nucleotide sequence ID" value="NZ_CP016786.1"/>
</dbReference>
<accession>A0A343JEF9</accession>
<feature type="domain" description="ABC transmembrane type-1" evidence="10">
    <location>
        <begin position="66"/>
        <end position="258"/>
    </location>
</feature>
<keyword evidence="6 9" id="KW-0812">Transmembrane</keyword>
<name>A0A343JEF9_9CLOT</name>
<dbReference type="GO" id="GO:0005886">
    <property type="term" value="C:plasma membrane"/>
    <property type="evidence" value="ECO:0007669"/>
    <property type="project" value="UniProtKB-SubCell"/>
</dbReference>
<keyword evidence="12" id="KW-1185">Reference proteome</keyword>
<dbReference type="GO" id="GO:0015423">
    <property type="term" value="F:ABC-type maltose transporter activity"/>
    <property type="evidence" value="ECO:0007669"/>
    <property type="project" value="TreeGrafter"/>
</dbReference>
<keyword evidence="8 9" id="KW-0472">Membrane</keyword>
<dbReference type="InterPro" id="IPR000515">
    <property type="entry name" value="MetI-like"/>
</dbReference>
<dbReference type="InterPro" id="IPR035906">
    <property type="entry name" value="MetI-like_sf"/>
</dbReference>
<dbReference type="Proteomes" id="UP000264883">
    <property type="component" value="Chromosome"/>
</dbReference>
<evidence type="ECO:0000256" key="9">
    <source>
        <dbReference type="RuleBase" id="RU363032"/>
    </source>
</evidence>
<evidence type="ECO:0000256" key="6">
    <source>
        <dbReference type="ARBA" id="ARBA00022692"/>
    </source>
</evidence>
<evidence type="ECO:0000313" key="12">
    <source>
        <dbReference type="Proteomes" id="UP000264883"/>
    </source>
</evidence>
<feature type="transmembrane region" description="Helical" evidence="9">
    <location>
        <begin position="72"/>
        <end position="91"/>
    </location>
</feature>
<keyword evidence="7 9" id="KW-1133">Transmembrane helix</keyword>
<keyword evidence="5" id="KW-0762">Sugar transport</keyword>
<proteinExistence type="inferred from homology"/>
<organism evidence="11 12">
    <name type="scientific">Clostridium isatidis</name>
    <dbReference type="NCBI Taxonomy" id="182773"/>
    <lineage>
        <taxon>Bacteria</taxon>
        <taxon>Bacillati</taxon>
        <taxon>Bacillota</taxon>
        <taxon>Clostridia</taxon>
        <taxon>Eubacteriales</taxon>
        <taxon>Clostridiaceae</taxon>
        <taxon>Clostridium</taxon>
    </lineage>
</organism>
<evidence type="ECO:0000313" key="11">
    <source>
        <dbReference type="EMBL" id="ASW43917.1"/>
    </source>
</evidence>
<sequence length="273" mass="30430">MKKKITGFLVNLELIIMSLIVIVPVLWIILSAFQKGSGPLTEINFSNLSLDNFRRLFAETNYSLWFFNSLKIAVASTIFSLILIMLTSWIMSRFKFRGKKASLVTIMIISMFPTFLSMTAIYTLFLLLGLIGKPISMIIVYAVGAIPYNTWLVKGYLDGVPYAIDEAAYIDGCSKFQVFYKIIVPMSKPIITYCAVSQFMLPWMDFILPNILLSTDKSKTLAVGLFALINGKESVNFTIFAAGAILIAIPITIVFIIFQKYLVQGVSAGADKS</sequence>
<evidence type="ECO:0000256" key="5">
    <source>
        <dbReference type="ARBA" id="ARBA00022597"/>
    </source>
</evidence>
<dbReference type="EMBL" id="CP016786">
    <property type="protein sequence ID" value="ASW43917.1"/>
    <property type="molecule type" value="Genomic_DNA"/>
</dbReference>
<dbReference type="InterPro" id="IPR050901">
    <property type="entry name" value="BP-dep_ABC_trans_perm"/>
</dbReference>
<dbReference type="AlphaFoldDB" id="A0A343JEF9"/>
<evidence type="ECO:0000256" key="3">
    <source>
        <dbReference type="ARBA" id="ARBA00022448"/>
    </source>
</evidence>
<dbReference type="KEGG" id="cia:BEN51_10605"/>
<dbReference type="Gene3D" id="1.10.3720.10">
    <property type="entry name" value="MetI-like"/>
    <property type="match status" value="1"/>
</dbReference>
<dbReference type="PROSITE" id="PS50928">
    <property type="entry name" value="ABC_TM1"/>
    <property type="match status" value="1"/>
</dbReference>
<dbReference type="SUPFAM" id="SSF161098">
    <property type="entry name" value="MetI-like"/>
    <property type="match status" value="1"/>
</dbReference>
<evidence type="ECO:0000256" key="8">
    <source>
        <dbReference type="ARBA" id="ARBA00023136"/>
    </source>
</evidence>
<evidence type="ECO:0000256" key="7">
    <source>
        <dbReference type="ARBA" id="ARBA00022989"/>
    </source>
</evidence>
<dbReference type="GO" id="GO:0042956">
    <property type="term" value="P:maltodextrin transmembrane transport"/>
    <property type="evidence" value="ECO:0007669"/>
    <property type="project" value="TreeGrafter"/>
</dbReference>
<feature type="transmembrane region" description="Helical" evidence="9">
    <location>
        <begin position="235"/>
        <end position="258"/>
    </location>
</feature>
<feature type="transmembrane region" description="Helical" evidence="9">
    <location>
        <begin position="134"/>
        <end position="153"/>
    </location>
</feature>
<reference evidence="11 12" key="1">
    <citation type="submission" date="2016-08" db="EMBL/GenBank/DDBJ databases">
        <title>Complete Genome Sequence Of The Indigo Reducing Clostridium isatidis DSM15098.</title>
        <authorList>
            <person name="Little G.T."/>
            <person name="Minton N.P."/>
        </authorList>
    </citation>
    <scope>NUCLEOTIDE SEQUENCE [LARGE SCALE GENOMIC DNA]</scope>
    <source>
        <strain evidence="11 12">DSM 15098</strain>
    </source>
</reference>
<evidence type="ECO:0000256" key="4">
    <source>
        <dbReference type="ARBA" id="ARBA00022475"/>
    </source>
</evidence>
<dbReference type="PANTHER" id="PTHR32243">
    <property type="entry name" value="MALTOSE TRANSPORT SYSTEM PERMEASE-RELATED"/>
    <property type="match status" value="1"/>
</dbReference>
<dbReference type="CDD" id="cd06261">
    <property type="entry name" value="TM_PBP2"/>
    <property type="match status" value="1"/>
</dbReference>
<evidence type="ECO:0000256" key="2">
    <source>
        <dbReference type="ARBA" id="ARBA00009047"/>
    </source>
</evidence>
<protein>
    <submittedName>
        <fullName evidence="11">Sugar ABC transporter permease</fullName>
    </submittedName>
</protein>
<evidence type="ECO:0000256" key="1">
    <source>
        <dbReference type="ARBA" id="ARBA00004651"/>
    </source>
</evidence>
<dbReference type="PANTHER" id="PTHR32243:SF50">
    <property type="entry name" value="MALTOSE_MALTODEXTRIN TRANSPORT SYSTEM PERMEASE PROTEIN MALG"/>
    <property type="match status" value="1"/>
</dbReference>
<feature type="transmembrane region" description="Helical" evidence="9">
    <location>
        <begin position="12"/>
        <end position="33"/>
    </location>
</feature>
<dbReference type="Pfam" id="PF00528">
    <property type="entry name" value="BPD_transp_1"/>
    <property type="match status" value="1"/>
</dbReference>
<feature type="transmembrane region" description="Helical" evidence="9">
    <location>
        <begin position="103"/>
        <end position="128"/>
    </location>
</feature>
<comment type="subcellular location">
    <subcellularLocation>
        <location evidence="1 9">Cell membrane</location>
        <topology evidence="1 9">Multi-pass membrane protein</topology>
    </subcellularLocation>
</comment>